<dbReference type="PROSITE" id="PS50016">
    <property type="entry name" value="ZF_PHD_2"/>
    <property type="match status" value="2"/>
</dbReference>
<dbReference type="InterPro" id="IPR011011">
    <property type="entry name" value="Znf_FYVE_PHD"/>
</dbReference>
<dbReference type="PANTHER" id="PTHR45888:SF4">
    <property type="entry name" value="PHD FINGER PROTEIN 10"/>
    <property type="match status" value="1"/>
</dbReference>
<keyword evidence="4 9" id="KW-0863">Zinc-finger</keyword>
<dbReference type="InterPro" id="IPR013083">
    <property type="entry name" value="Znf_RING/FYVE/PHD"/>
</dbReference>
<feature type="region of interest" description="Disordered" evidence="10">
    <location>
        <begin position="559"/>
        <end position="622"/>
    </location>
</feature>
<keyword evidence="13" id="KW-1185">Reference proteome</keyword>
<evidence type="ECO:0000256" key="10">
    <source>
        <dbReference type="SAM" id="MobiDB-lite"/>
    </source>
</evidence>
<dbReference type="AlphaFoldDB" id="A0A8T2RHH1"/>
<dbReference type="SMART" id="SM00249">
    <property type="entry name" value="PHD"/>
    <property type="match status" value="3"/>
</dbReference>
<dbReference type="Gene3D" id="3.30.40.10">
    <property type="entry name" value="Zinc/RING finger domain, C3HC4 (zinc finger)"/>
    <property type="match status" value="3"/>
</dbReference>
<organism evidence="12 13">
    <name type="scientific">Ceratopteris richardii</name>
    <name type="common">Triangle waterfern</name>
    <dbReference type="NCBI Taxonomy" id="49495"/>
    <lineage>
        <taxon>Eukaryota</taxon>
        <taxon>Viridiplantae</taxon>
        <taxon>Streptophyta</taxon>
        <taxon>Embryophyta</taxon>
        <taxon>Tracheophyta</taxon>
        <taxon>Polypodiopsida</taxon>
        <taxon>Polypodiidae</taxon>
        <taxon>Polypodiales</taxon>
        <taxon>Pteridineae</taxon>
        <taxon>Pteridaceae</taxon>
        <taxon>Parkerioideae</taxon>
        <taxon>Ceratopteris</taxon>
    </lineage>
</organism>
<dbReference type="InterPro" id="IPR019786">
    <property type="entry name" value="Zinc_finger_PHD-type_CS"/>
</dbReference>
<dbReference type="InterPro" id="IPR019787">
    <property type="entry name" value="Znf_PHD-finger"/>
</dbReference>
<evidence type="ECO:0000256" key="8">
    <source>
        <dbReference type="ARBA" id="ARBA00023242"/>
    </source>
</evidence>
<evidence type="ECO:0000256" key="7">
    <source>
        <dbReference type="ARBA" id="ARBA00023163"/>
    </source>
</evidence>
<dbReference type="EMBL" id="CM035432">
    <property type="protein sequence ID" value="KAH7295849.1"/>
    <property type="molecule type" value="Genomic_DNA"/>
</dbReference>
<evidence type="ECO:0000256" key="2">
    <source>
        <dbReference type="ARBA" id="ARBA00022723"/>
    </source>
</evidence>
<dbReference type="FunFam" id="3.30.40.10:FF:000238">
    <property type="entry name" value="PHD finger family protein"/>
    <property type="match status" value="1"/>
</dbReference>
<reference evidence="12 13" key="1">
    <citation type="submission" date="2021-08" db="EMBL/GenBank/DDBJ databases">
        <title>WGS assembly of Ceratopteris richardii.</title>
        <authorList>
            <person name="Marchant D.B."/>
            <person name="Chen G."/>
            <person name="Jenkins J."/>
            <person name="Shu S."/>
            <person name="Leebens-Mack J."/>
            <person name="Grimwood J."/>
            <person name="Schmutz J."/>
            <person name="Soltis P."/>
            <person name="Soltis D."/>
            <person name="Chen Z.-H."/>
        </authorList>
    </citation>
    <scope>NUCLEOTIDE SEQUENCE [LARGE SCALE GENOMIC DNA]</scope>
    <source>
        <strain evidence="12">Whitten #5841</strain>
        <tissue evidence="12">Leaf</tissue>
    </source>
</reference>
<comment type="subcellular location">
    <subcellularLocation>
        <location evidence="1">Nucleus</location>
    </subcellularLocation>
</comment>
<keyword evidence="7" id="KW-0804">Transcription</keyword>
<dbReference type="GO" id="GO:0005634">
    <property type="term" value="C:nucleus"/>
    <property type="evidence" value="ECO:0007669"/>
    <property type="project" value="UniProtKB-SubCell"/>
</dbReference>
<dbReference type="PANTHER" id="PTHR45888">
    <property type="entry name" value="HL01030P-RELATED"/>
    <property type="match status" value="1"/>
</dbReference>
<evidence type="ECO:0000256" key="5">
    <source>
        <dbReference type="ARBA" id="ARBA00022833"/>
    </source>
</evidence>
<dbReference type="OrthoDB" id="1903104at2759"/>
<dbReference type="OMA" id="STWADEN"/>
<keyword evidence="2" id="KW-0479">Metal-binding</keyword>
<evidence type="ECO:0000256" key="4">
    <source>
        <dbReference type="ARBA" id="ARBA00022771"/>
    </source>
</evidence>
<gene>
    <name evidence="12" type="ORF">KP509_27G068500</name>
</gene>
<evidence type="ECO:0000256" key="9">
    <source>
        <dbReference type="PROSITE-ProRule" id="PRU00146"/>
    </source>
</evidence>
<dbReference type="Proteomes" id="UP000825935">
    <property type="component" value="Chromosome 27"/>
</dbReference>
<keyword evidence="3" id="KW-0677">Repeat</keyword>
<dbReference type="SUPFAM" id="SSF57903">
    <property type="entry name" value="FYVE/PHD zinc finger"/>
    <property type="match status" value="2"/>
</dbReference>
<accession>A0A8T2RHH1</accession>
<comment type="caution">
    <text evidence="12">The sequence shown here is derived from an EMBL/GenBank/DDBJ whole genome shotgun (WGS) entry which is preliminary data.</text>
</comment>
<keyword evidence="6" id="KW-0805">Transcription regulation</keyword>
<dbReference type="Pfam" id="PF00628">
    <property type="entry name" value="PHD"/>
    <property type="match status" value="2"/>
</dbReference>
<dbReference type="InterPro" id="IPR001841">
    <property type="entry name" value="Znf_RING"/>
</dbReference>
<proteinExistence type="predicted"/>
<dbReference type="InterPro" id="IPR001965">
    <property type="entry name" value="Znf_PHD"/>
</dbReference>
<evidence type="ECO:0000256" key="3">
    <source>
        <dbReference type="ARBA" id="ARBA00022737"/>
    </source>
</evidence>
<evidence type="ECO:0000313" key="13">
    <source>
        <dbReference type="Proteomes" id="UP000825935"/>
    </source>
</evidence>
<keyword evidence="5" id="KW-0862">Zinc</keyword>
<evidence type="ECO:0000259" key="11">
    <source>
        <dbReference type="PROSITE" id="PS50016"/>
    </source>
</evidence>
<name>A0A8T2RHH1_CERRI</name>
<keyword evidence="8" id="KW-0539">Nucleus</keyword>
<feature type="domain" description="PHD-type" evidence="11">
    <location>
        <begin position="277"/>
        <end position="336"/>
    </location>
</feature>
<dbReference type="GO" id="GO:0008270">
    <property type="term" value="F:zinc ion binding"/>
    <property type="evidence" value="ECO:0007669"/>
    <property type="project" value="UniProtKB-KW"/>
</dbReference>
<dbReference type="SMART" id="SM00184">
    <property type="entry name" value="RING"/>
    <property type="match status" value="2"/>
</dbReference>
<dbReference type="PROSITE" id="PS01359">
    <property type="entry name" value="ZF_PHD_1"/>
    <property type="match status" value="1"/>
</dbReference>
<sequence length="853" mass="95958">MAFHVACPITCRRICFCTPGTPAPLVTRQGRDAFLQDVAELEKLLAKPAFLAAGGEETVEVLVPRLSRDLKNKKGKYGIGQGGVESGEDTPISKKAIMRKKATMAAIAVAEAAALAEQAKKAADAARIGASNQLAAAGQVTCEICLFSEVVGSKKAERLVPCPSCKRLFHRNCLKRWADNRDLFNWSSWVCGACRTCEVCRRTGEPNKLMFCKRCDGAIHAYCQQPPLKQVPKGPFLCPKHTLCHSCGSRVPGSGFSSRWFLEYTMCDACGRLFIKGKYCSICLKVYRDSESSPMVCCDNCEHWVHARCDNISDEKYYEFQLDNNLRYTCAACRGDCYKVKGTSDAVEELWRRRDTADRRLIVENQALAGLPPKEENMKLCPSDDEDGAREVDVSIPKKTIKQVTKGRDQDEKALIDSETHKRGWDEIDTSGGSGMIKRLKITLPSSNFNKPKELQHYTNEGEFSLRESSKQSYFSEKTQKSRDDSSIKLTKYMMHARESMATENGKTVVMDQKSGTKAHAIRGAQFDGEEQLLDRLQTRFDKPTSYNRNPVKTVKFVDSSKTTKDARGLMVQSTKKGLSKSETRISPVSATTDEYAMHSQSLSDHSPSDEDGSEQDSGFSQELRDQQLADFGSSRNKLEGREWNYEEDTFNHRFSNFKYRDKNQELKQGVEDSSGAEDLDSNDTSSGFEDARRTIYRKVNRDAMRTIIQDDDSRGFPGRKLNVHSSGSMMPLLRHNNGSALRGQRSKRKKHHTLEAQRPTLSTLDVENTYLEEDGEIIDDSRILQKLGRDAVGKKIEIFSIRDGSWHRGRVTEARSLQSQFTVRFDDGRSEAIEFGKRRIRILSQFGKHGQL</sequence>
<protein>
    <recommendedName>
        <fullName evidence="11">PHD-type domain-containing protein</fullName>
    </recommendedName>
</protein>
<feature type="domain" description="PHD-type" evidence="11">
    <location>
        <begin position="139"/>
        <end position="197"/>
    </location>
</feature>
<evidence type="ECO:0000256" key="1">
    <source>
        <dbReference type="ARBA" id="ARBA00004123"/>
    </source>
</evidence>
<feature type="compositionally biased region" description="Polar residues" evidence="10">
    <location>
        <begin position="585"/>
        <end position="606"/>
    </location>
</feature>
<evidence type="ECO:0000256" key="6">
    <source>
        <dbReference type="ARBA" id="ARBA00023015"/>
    </source>
</evidence>
<evidence type="ECO:0000313" key="12">
    <source>
        <dbReference type="EMBL" id="KAH7295849.1"/>
    </source>
</evidence>
<feature type="region of interest" description="Disordered" evidence="10">
    <location>
        <begin position="666"/>
        <end position="689"/>
    </location>
</feature>